<dbReference type="InterPro" id="IPR028082">
    <property type="entry name" value="Peripla_BP_I"/>
</dbReference>
<dbReference type="CDD" id="cd06267">
    <property type="entry name" value="PBP1_LacI_sugar_binding-like"/>
    <property type="match status" value="1"/>
</dbReference>
<dbReference type="CDD" id="cd01392">
    <property type="entry name" value="HTH_LacI"/>
    <property type="match status" value="1"/>
</dbReference>
<feature type="domain" description="HTH lacI-type" evidence="4">
    <location>
        <begin position="16"/>
        <end position="70"/>
    </location>
</feature>
<dbReference type="PANTHER" id="PTHR30146">
    <property type="entry name" value="LACI-RELATED TRANSCRIPTIONAL REPRESSOR"/>
    <property type="match status" value="1"/>
</dbReference>
<dbReference type="GO" id="GO:0003700">
    <property type="term" value="F:DNA-binding transcription factor activity"/>
    <property type="evidence" value="ECO:0007669"/>
    <property type="project" value="TreeGrafter"/>
</dbReference>
<comment type="caution">
    <text evidence="5">The sequence shown here is derived from an EMBL/GenBank/DDBJ whole genome shotgun (WGS) entry which is preliminary data.</text>
</comment>
<dbReference type="AlphaFoldDB" id="A0AAP2W971"/>
<dbReference type="InterPro" id="IPR046335">
    <property type="entry name" value="LacI/GalR-like_sensor"/>
</dbReference>
<dbReference type="PROSITE" id="PS50932">
    <property type="entry name" value="HTH_LACI_2"/>
    <property type="match status" value="1"/>
</dbReference>
<dbReference type="Proteomes" id="UP001299265">
    <property type="component" value="Unassembled WGS sequence"/>
</dbReference>
<evidence type="ECO:0000256" key="1">
    <source>
        <dbReference type="ARBA" id="ARBA00023015"/>
    </source>
</evidence>
<dbReference type="Gene3D" id="3.40.50.2300">
    <property type="match status" value="2"/>
</dbReference>
<evidence type="ECO:0000259" key="4">
    <source>
        <dbReference type="PROSITE" id="PS50932"/>
    </source>
</evidence>
<keyword evidence="1" id="KW-0805">Transcription regulation</keyword>
<name>A0AAP2W971_9FIRM</name>
<evidence type="ECO:0000313" key="5">
    <source>
        <dbReference type="EMBL" id="MCD2493030.1"/>
    </source>
</evidence>
<dbReference type="SUPFAM" id="SSF47413">
    <property type="entry name" value="lambda repressor-like DNA-binding domains"/>
    <property type="match status" value="1"/>
</dbReference>
<dbReference type="Gene3D" id="1.10.260.40">
    <property type="entry name" value="lambda repressor-like DNA-binding domains"/>
    <property type="match status" value="1"/>
</dbReference>
<evidence type="ECO:0000256" key="3">
    <source>
        <dbReference type="ARBA" id="ARBA00023163"/>
    </source>
</evidence>
<organism evidence="5 6">
    <name type="scientific">Lientehia hominis</name>
    <dbReference type="NCBI Taxonomy" id="2897778"/>
    <lineage>
        <taxon>Bacteria</taxon>
        <taxon>Bacillati</taxon>
        <taxon>Bacillota</taxon>
        <taxon>Clostridia</taxon>
        <taxon>Lachnospirales</taxon>
        <taxon>Lachnospiraceae</taxon>
        <taxon>Lientehia</taxon>
    </lineage>
</organism>
<dbReference type="Pfam" id="PF13377">
    <property type="entry name" value="Peripla_BP_3"/>
    <property type="match status" value="1"/>
</dbReference>
<dbReference type="RefSeq" id="WP_231062892.1">
    <property type="nucleotide sequence ID" value="NZ_JAJNOR010000005.1"/>
</dbReference>
<keyword evidence="3" id="KW-0804">Transcription</keyword>
<dbReference type="Pfam" id="PF00356">
    <property type="entry name" value="LacI"/>
    <property type="match status" value="1"/>
</dbReference>
<evidence type="ECO:0000256" key="2">
    <source>
        <dbReference type="ARBA" id="ARBA00023125"/>
    </source>
</evidence>
<dbReference type="GO" id="GO:0000976">
    <property type="term" value="F:transcription cis-regulatory region binding"/>
    <property type="evidence" value="ECO:0007669"/>
    <property type="project" value="TreeGrafter"/>
</dbReference>
<keyword evidence="6" id="KW-1185">Reference proteome</keyword>
<dbReference type="InterPro" id="IPR000843">
    <property type="entry name" value="HTH_LacI"/>
</dbReference>
<dbReference type="SMART" id="SM00354">
    <property type="entry name" value="HTH_LACI"/>
    <property type="match status" value="1"/>
</dbReference>
<sequence>MKKSKSSSTEGKSSNVTIKTIANELGVSFSTVSKALNNSNLVKEETRQIVWEKAKELHYSPNMLARGLRGKETKIIAAIINDTVNSVISYMLNAITCEMNKYGYTLLVCDPQFDKDTERNIILSILSKQPDFVIFSPATCNMDNLRLFSGREGELILMGRKIQGIDCNYVDVDYEAGGYLSGSTILAQGHKDVIILCEPLDFPLSRRFVSGVERAFKEYGLPFDSSRIRYTQTTVESGFGVLNSMWDEEAQDYSPKFTAVISFCDIVAHGAYKSLYMHKKRIPEDVSVIGFDDNPLNEFSMPPLTAVRLPSESITRNCVSILKSKLLQKSSNIYCDSIMPVLSWRKSVGPAPDRRKE</sequence>
<keyword evidence="2" id="KW-0238">DNA-binding</keyword>
<dbReference type="EMBL" id="JAJNOR010000005">
    <property type="protein sequence ID" value="MCD2493030.1"/>
    <property type="molecule type" value="Genomic_DNA"/>
</dbReference>
<proteinExistence type="predicted"/>
<dbReference type="InterPro" id="IPR010982">
    <property type="entry name" value="Lambda_DNA-bd_dom_sf"/>
</dbReference>
<dbReference type="PANTHER" id="PTHR30146:SF154">
    <property type="entry name" value="TRANSCRIPTION REGULATOR, MEMBER OF GALR FAMILY"/>
    <property type="match status" value="1"/>
</dbReference>
<evidence type="ECO:0000313" key="6">
    <source>
        <dbReference type="Proteomes" id="UP001299265"/>
    </source>
</evidence>
<accession>A0AAP2W971</accession>
<gene>
    <name evidence="5" type="ORF">LQE92_10410</name>
</gene>
<protein>
    <submittedName>
        <fullName evidence="5">LacI family transcriptional regulator</fullName>
    </submittedName>
</protein>
<reference evidence="5 6" key="1">
    <citation type="submission" date="2021-11" db="EMBL/GenBank/DDBJ databases">
        <title>Lacrimispora sp. nov. NSJ-141 isolated from human feces.</title>
        <authorList>
            <person name="Abdugheni R."/>
        </authorList>
    </citation>
    <scope>NUCLEOTIDE SEQUENCE [LARGE SCALE GENOMIC DNA]</scope>
    <source>
        <strain evidence="5 6">NSJ-141</strain>
    </source>
</reference>
<dbReference type="SUPFAM" id="SSF53822">
    <property type="entry name" value="Periplasmic binding protein-like I"/>
    <property type="match status" value="1"/>
</dbReference>